<evidence type="ECO:0000313" key="2">
    <source>
        <dbReference type="EMBL" id="MBO1919731.1"/>
    </source>
</evidence>
<keyword evidence="1" id="KW-1133">Transmembrane helix</keyword>
<name>A0A939SRA7_STAXY</name>
<organism evidence="2">
    <name type="scientific">Staphylococcus xylosus</name>
    <dbReference type="NCBI Taxonomy" id="1288"/>
    <lineage>
        <taxon>Bacteria</taxon>
        <taxon>Bacillati</taxon>
        <taxon>Bacillota</taxon>
        <taxon>Bacilli</taxon>
        <taxon>Bacillales</taxon>
        <taxon>Staphylococcaceae</taxon>
        <taxon>Staphylococcus</taxon>
    </lineage>
</organism>
<evidence type="ECO:0008006" key="3">
    <source>
        <dbReference type="Google" id="ProtNLM"/>
    </source>
</evidence>
<sequence>MVLLTRPVAGKLMDNKNHVVVYPAIIFYAISMFMLSQVTSGFILLLISAIMGLGFEIYNQQHKS</sequence>
<reference evidence="2" key="1">
    <citation type="submission" date="2021-03" db="EMBL/GenBank/DDBJ databases">
        <title>Molecular epidemiology and mechanisms of colistin and carbapenem resistance in Enterobacteriaceae from clinical isolates, the environment and porcine samples in Pretoria, South Africa.</title>
        <authorList>
            <person name="Bogoshi D."/>
            <person name="Mbelle N.M."/>
            <person name="Naidoo V."/>
            <person name="Osei Sekyere J."/>
        </authorList>
    </citation>
    <scope>NUCLEOTIDE SEQUENCE</scope>
    <source>
        <strain evidence="2">ESB009</strain>
    </source>
</reference>
<feature type="transmembrane region" description="Helical" evidence="1">
    <location>
        <begin position="20"/>
        <end position="53"/>
    </location>
</feature>
<evidence type="ECO:0000256" key="1">
    <source>
        <dbReference type="SAM" id="Phobius"/>
    </source>
</evidence>
<accession>A0A939SRA7</accession>
<dbReference type="AlphaFoldDB" id="A0A939SRA7"/>
<keyword evidence="1" id="KW-0472">Membrane</keyword>
<comment type="caution">
    <text evidence="2">The sequence shown here is derived from an EMBL/GenBank/DDBJ whole genome shotgun (WGS) entry which is preliminary data.</text>
</comment>
<protein>
    <recommendedName>
        <fullName evidence="3">MFS transporter</fullName>
    </recommendedName>
</protein>
<gene>
    <name evidence="2" type="ORF">J4710_00695</name>
</gene>
<keyword evidence="1" id="KW-0812">Transmembrane</keyword>
<dbReference type="EMBL" id="JAGETT010000002">
    <property type="protein sequence ID" value="MBO1919731.1"/>
    <property type="molecule type" value="Genomic_DNA"/>
</dbReference>
<proteinExistence type="predicted"/>